<dbReference type="EMBL" id="CAEZXE010000098">
    <property type="protein sequence ID" value="CAB4682633.1"/>
    <property type="molecule type" value="Genomic_DNA"/>
</dbReference>
<evidence type="ECO:0000256" key="1">
    <source>
        <dbReference type="SAM" id="Phobius"/>
    </source>
</evidence>
<feature type="transmembrane region" description="Helical" evidence="1">
    <location>
        <begin position="37"/>
        <end position="58"/>
    </location>
</feature>
<evidence type="ECO:0000313" key="2">
    <source>
        <dbReference type="EMBL" id="CAB4546577.1"/>
    </source>
</evidence>
<feature type="transmembrane region" description="Helical" evidence="1">
    <location>
        <begin position="94"/>
        <end position="111"/>
    </location>
</feature>
<evidence type="ECO:0000313" key="5">
    <source>
        <dbReference type="EMBL" id="CAB4634235.1"/>
    </source>
</evidence>
<evidence type="ECO:0000313" key="4">
    <source>
        <dbReference type="EMBL" id="CAB4567750.1"/>
    </source>
</evidence>
<organism evidence="3">
    <name type="scientific">freshwater metagenome</name>
    <dbReference type="NCBI Taxonomy" id="449393"/>
    <lineage>
        <taxon>unclassified sequences</taxon>
        <taxon>metagenomes</taxon>
        <taxon>ecological metagenomes</taxon>
    </lineage>
</organism>
<feature type="transmembrane region" description="Helical" evidence="1">
    <location>
        <begin position="171"/>
        <end position="191"/>
    </location>
</feature>
<sequence length="225" mass="23633">MIPLWAQIAGGAAAVASIVSSSTQTTRLLRVRTAAGIAPSTWLLLATSSLAWFAYGVSVRSPQQIIANGTWVILVIPLSWFMLHDKPLRTRLGAQLLIAFSLLVLLGLGVLNENIPAYIGMPASILVNLPQIRYTIQHGRGPGISVAAWAFLATSSYLWFTYGIGAGEVPVIINSGIAALLGTTAVVALLVRPATNFSGTDLTSDADLVTGGVKNMEVPLAPDSI</sequence>
<dbReference type="EMBL" id="CAEZTG010000082">
    <property type="protein sequence ID" value="CAB4567750.1"/>
    <property type="molecule type" value="Genomic_DNA"/>
</dbReference>
<feature type="transmembrane region" description="Helical" evidence="1">
    <location>
        <begin position="65"/>
        <end position="82"/>
    </location>
</feature>
<name>A0A6J6E084_9ZZZZ</name>
<reference evidence="3" key="1">
    <citation type="submission" date="2020-05" db="EMBL/GenBank/DDBJ databases">
        <authorList>
            <person name="Chiriac C."/>
            <person name="Salcher M."/>
            <person name="Ghai R."/>
            <person name="Kavagutti S V."/>
        </authorList>
    </citation>
    <scope>NUCLEOTIDE SEQUENCE</scope>
</reference>
<keyword evidence="1" id="KW-0812">Transmembrane</keyword>
<keyword evidence="1" id="KW-0472">Membrane</keyword>
<gene>
    <name evidence="2" type="ORF">UFOPK1495_00549</name>
    <name evidence="4" type="ORF">UFOPK1603_00979</name>
    <name evidence="3" type="ORF">UFOPK1711_00308</name>
    <name evidence="5" type="ORF">UFOPK2143_00115</name>
    <name evidence="6" type="ORF">UFOPK2350_01130</name>
</gene>
<evidence type="ECO:0000313" key="3">
    <source>
        <dbReference type="EMBL" id="CAB4567683.1"/>
    </source>
</evidence>
<feature type="transmembrane region" description="Helical" evidence="1">
    <location>
        <begin position="143"/>
        <end position="165"/>
    </location>
</feature>
<proteinExistence type="predicted"/>
<protein>
    <submittedName>
        <fullName evidence="3">Unannotated protein</fullName>
    </submittedName>
</protein>
<dbReference type="Gene3D" id="1.20.1280.290">
    <property type="match status" value="2"/>
</dbReference>
<dbReference type="EMBL" id="CAEZTR010000011">
    <property type="protein sequence ID" value="CAB4567683.1"/>
    <property type="molecule type" value="Genomic_DNA"/>
</dbReference>
<evidence type="ECO:0000313" key="6">
    <source>
        <dbReference type="EMBL" id="CAB4682633.1"/>
    </source>
</evidence>
<dbReference type="EMBL" id="CAEZVV010000003">
    <property type="protein sequence ID" value="CAB4634235.1"/>
    <property type="molecule type" value="Genomic_DNA"/>
</dbReference>
<accession>A0A6J6E084</accession>
<dbReference type="AlphaFoldDB" id="A0A6J6E084"/>
<dbReference type="EMBL" id="CAEZSU010000043">
    <property type="protein sequence ID" value="CAB4546577.1"/>
    <property type="molecule type" value="Genomic_DNA"/>
</dbReference>
<keyword evidence="1" id="KW-1133">Transmembrane helix</keyword>